<dbReference type="CDD" id="cd03386">
    <property type="entry name" value="PAP2_Aur1_like"/>
    <property type="match status" value="1"/>
</dbReference>
<sequence>MIVIHSMTTISALTAVAVALLTWLGSGRGPLSAAGTWLRTLVASPRYLTFFLAMLAILLLNKYELQLEALFPEPRDLTAALTGWEGAWQGRLQRLLESPALTRICALFYLVLFQSFMIASIAIYTCARNKRLYYAFCTALLLNYLVAMPFFLLIPVNEAWLAAPQIRFLVPDVYPEFETQYRRLSGLDNCFPSLHTSISVTTALLASRSGNRRWATLAWIHAGVILFSIFYLGIHWATDMLAGLALAFAAAAIGWTVGGWANRADLPEEDRALRAKIVSSRSTG</sequence>
<keyword evidence="1" id="KW-0472">Membrane</keyword>
<dbReference type="InterPro" id="IPR036938">
    <property type="entry name" value="PAP2/HPO_sf"/>
</dbReference>
<dbReference type="AlphaFoldDB" id="A0A7X0RY72"/>
<feature type="transmembrane region" description="Helical" evidence="1">
    <location>
        <begin position="43"/>
        <end position="60"/>
    </location>
</feature>
<comment type="caution">
    <text evidence="3">The sequence shown here is derived from an EMBL/GenBank/DDBJ whole genome shotgun (WGS) entry which is preliminary data.</text>
</comment>
<dbReference type="GO" id="GO:0016020">
    <property type="term" value="C:membrane"/>
    <property type="evidence" value="ECO:0007669"/>
    <property type="project" value="UniProtKB-SubCell"/>
</dbReference>
<protein>
    <submittedName>
        <fullName evidence="3">Inositol phosphorylceramide synthase</fullName>
    </submittedName>
</protein>
<organism evidence="3 4">
    <name type="scientific">Cohnella nanjingensis</name>
    <dbReference type="NCBI Taxonomy" id="1387779"/>
    <lineage>
        <taxon>Bacteria</taxon>
        <taxon>Bacillati</taxon>
        <taxon>Bacillota</taxon>
        <taxon>Bacilli</taxon>
        <taxon>Bacillales</taxon>
        <taxon>Paenibacillaceae</taxon>
        <taxon>Cohnella</taxon>
    </lineage>
</organism>
<keyword evidence="1" id="KW-0812">Transmembrane</keyword>
<name>A0A7X0RY72_9BACL</name>
<dbReference type="InterPro" id="IPR026841">
    <property type="entry name" value="Aur1/Ipt1"/>
</dbReference>
<dbReference type="Proteomes" id="UP000547209">
    <property type="component" value="Unassembled WGS sequence"/>
</dbReference>
<evidence type="ECO:0000313" key="3">
    <source>
        <dbReference type="EMBL" id="MBB6674269.1"/>
    </source>
</evidence>
<gene>
    <name evidence="3" type="ORF">H7C19_26650</name>
</gene>
<feature type="domain" description="Inositolphosphotransferase Aur1/Ipt1" evidence="2">
    <location>
        <begin position="87"/>
        <end position="252"/>
    </location>
</feature>
<feature type="transmembrane region" description="Helical" evidence="1">
    <location>
        <begin position="100"/>
        <end position="125"/>
    </location>
</feature>
<feature type="transmembrane region" description="Helical" evidence="1">
    <location>
        <begin position="131"/>
        <end position="154"/>
    </location>
</feature>
<feature type="transmembrane region" description="Helical" evidence="1">
    <location>
        <begin position="240"/>
        <end position="261"/>
    </location>
</feature>
<keyword evidence="4" id="KW-1185">Reference proteome</keyword>
<evidence type="ECO:0000259" key="2">
    <source>
        <dbReference type="Pfam" id="PF14378"/>
    </source>
</evidence>
<dbReference type="Pfam" id="PF14378">
    <property type="entry name" value="PAP2_3"/>
    <property type="match status" value="1"/>
</dbReference>
<reference evidence="3 4" key="1">
    <citation type="submission" date="2020-08" db="EMBL/GenBank/DDBJ databases">
        <title>Cohnella phylogeny.</title>
        <authorList>
            <person name="Dunlap C."/>
        </authorList>
    </citation>
    <scope>NUCLEOTIDE SEQUENCE [LARGE SCALE GENOMIC DNA]</scope>
    <source>
        <strain evidence="3 4">DSM 28246</strain>
    </source>
</reference>
<dbReference type="EMBL" id="JACJVP010000045">
    <property type="protein sequence ID" value="MBB6674269.1"/>
    <property type="molecule type" value="Genomic_DNA"/>
</dbReference>
<evidence type="ECO:0000313" key="4">
    <source>
        <dbReference type="Proteomes" id="UP000547209"/>
    </source>
</evidence>
<keyword evidence="1" id="KW-1133">Transmembrane helix</keyword>
<evidence type="ECO:0000256" key="1">
    <source>
        <dbReference type="SAM" id="Phobius"/>
    </source>
</evidence>
<dbReference type="Gene3D" id="1.20.144.10">
    <property type="entry name" value="Phosphatidic acid phosphatase type 2/haloperoxidase"/>
    <property type="match status" value="1"/>
</dbReference>
<dbReference type="SUPFAM" id="SSF48317">
    <property type="entry name" value="Acid phosphatase/Vanadium-dependent haloperoxidase"/>
    <property type="match status" value="1"/>
</dbReference>
<accession>A0A7X0RY72</accession>
<proteinExistence type="predicted"/>
<feature type="transmembrane region" description="Helical" evidence="1">
    <location>
        <begin position="214"/>
        <end position="234"/>
    </location>
</feature>